<dbReference type="Proteomes" id="UP000184123">
    <property type="component" value="Unassembled WGS sequence"/>
</dbReference>
<dbReference type="PANTHER" id="PTHR30537:SF74">
    <property type="entry name" value="HTH-TYPE TRANSCRIPTIONAL REGULATOR TRPI"/>
    <property type="match status" value="1"/>
</dbReference>
<dbReference type="Pfam" id="PF03466">
    <property type="entry name" value="LysR_substrate"/>
    <property type="match status" value="1"/>
</dbReference>
<name>A0A1M7CBN8_9GAMM</name>
<dbReference type="FunFam" id="1.10.10.10:FF:000001">
    <property type="entry name" value="LysR family transcriptional regulator"/>
    <property type="match status" value="1"/>
</dbReference>
<protein>
    <submittedName>
        <fullName evidence="7">DNA-binding transcriptional regulator, LysR family</fullName>
    </submittedName>
    <submittedName>
        <fullName evidence="6">Transcriptional regulator GcvA</fullName>
    </submittedName>
</protein>
<dbReference type="PANTHER" id="PTHR30537">
    <property type="entry name" value="HTH-TYPE TRANSCRIPTIONAL REGULATOR"/>
    <property type="match status" value="1"/>
</dbReference>
<dbReference type="InterPro" id="IPR036388">
    <property type="entry name" value="WH-like_DNA-bd_sf"/>
</dbReference>
<gene>
    <name evidence="6" type="ORF">HCU01_30730</name>
    <name evidence="7" type="ORF">SAMN05660971_01037</name>
</gene>
<dbReference type="Proteomes" id="UP000321726">
    <property type="component" value="Unassembled WGS sequence"/>
</dbReference>
<evidence type="ECO:0000256" key="4">
    <source>
        <dbReference type="ARBA" id="ARBA00023163"/>
    </source>
</evidence>
<organism evidence="7 8">
    <name type="scientific">Halomonas cupida</name>
    <dbReference type="NCBI Taxonomy" id="44933"/>
    <lineage>
        <taxon>Bacteria</taxon>
        <taxon>Pseudomonadati</taxon>
        <taxon>Pseudomonadota</taxon>
        <taxon>Gammaproteobacteria</taxon>
        <taxon>Oceanospirillales</taxon>
        <taxon>Halomonadaceae</taxon>
        <taxon>Halomonas</taxon>
    </lineage>
</organism>
<keyword evidence="4" id="KW-0804">Transcription</keyword>
<dbReference type="RefSeq" id="WP_234986774.1">
    <property type="nucleotide sequence ID" value="NZ_BJXU01000127.1"/>
</dbReference>
<dbReference type="Pfam" id="PF00126">
    <property type="entry name" value="HTH_1"/>
    <property type="match status" value="1"/>
</dbReference>
<evidence type="ECO:0000256" key="1">
    <source>
        <dbReference type="ARBA" id="ARBA00009437"/>
    </source>
</evidence>
<keyword evidence="3 7" id="KW-0238">DNA-binding</keyword>
<dbReference type="Gene3D" id="3.40.190.10">
    <property type="entry name" value="Periplasmic binding protein-like II"/>
    <property type="match status" value="2"/>
</dbReference>
<dbReference type="EMBL" id="FRCA01000002">
    <property type="protein sequence ID" value="SHL64631.1"/>
    <property type="molecule type" value="Genomic_DNA"/>
</dbReference>
<keyword evidence="9" id="KW-1185">Reference proteome</keyword>
<evidence type="ECO:0000256" key="2">
    <source>
        <dbReference type="ARBA" id="ARBA00023015"/>
    </source>
</evidence>
<keyword evidence="2" id="KW-0805">Transcription regulation</keyword>
<dbReference type="SUPFAM" id="SSF46785">
    <property type="entry name" value="Winged helix' DNA-binding domain"/>
    <property type="match status" value="1"/>
</dbReference>
<dbReference type="PRINTS" id="PR00039">
    <property type="entry name" value="HTHLYSR"/>
</dbReference>
<evidence type="ECO:0000313" key="8">
    <source>
        <dbReference type="Proteomes" id="UP000184123"/>
    </source>
</evidence>
<evidence type="ECO:0000313" key="9">
    <source>
        <dbReference type="Proteomes" id="UP000321726"/>
    </source>
</evidence>
<dbReference type="SUPFAM" id="SSF53850">
    <property type="entry name" value="Periplasmic binding protein-like II"/>
    <property type="match status" value="1"/>
</dbReference>
<reference evidence="6 9" key="2">
    <citation type="submission" date="2019-07" db="EMBL/GenBank/DDBJ databases">
        <title>Whole genome shotgun sequence of Halomonas cupida NBRC 102219.</title>
        <authorList>
            <person name="Hosoyama A."/>
            <person name="Uohara A."/>
            <person name="Ohji S."/>
            <person name="Ichikawa N."/>
        </authorList>
    </citation>
    <scope>NUCLEOTIDE SEQUENCE [LARGE SCALE GENOMIC DNA]</scope>
    <source>
        <strain evidence="6 9">NBRC 102219</strain>
    </source>
</reference>
<dbReference type="PROSITE" id="PS50931">
    <property type="entry name" value="HTH_LYSR"/>
    <property type="match status" value="1"/>
</dbReference>
<dbReference type="GO" id="GO:0003700">
    <property type="term" value="F:DNA-binding transcription factor activity"/>
    <property type="evidence" value="ECO:0007669"/>
    <property type="project" value="InterPro"/>
</dbReference>
<dbReference type="GO" id="GO:0043565">
    <property type="term" value="F:sequence-specific DNA binding"/>
    <property type="evidence" value="ECO:0007669"/>
    <property type="project" value="TreeGrafter"/>
</dbReference>
<dbReference type="CDD" id="cd08432">
    <property type="entry name" value="PBP2_GcdR_TrpI_HvrB_AmpR_like"/>
    <property type="match status" value="1"/>
</dbReference>
<sequence>MSQPPLKAIQCFCIAAQHLSFKQAAQDLAVTSGAVSQQVRLLENWLGFALFHRRTRSIELTDAGHAYYRSMAPLMGDLINISRSVKQVNRTQVVRLGMPPSFAMMCIGRHLPALRQQHPHIELRIQASAVLHSVEDSGADLAVRYLPHPDPALDCTLLYELDVFPVCSPDYLDTHAALTNGRLDGVTLIHDILHQDWHRLIHCGALSAENTMGLHCDQSQLALQAAEQGLGLALSDRVMAGDALSSGRLVKPLNLHMAARRNLYLVHRRSAPITAATCHVKRWLLDSLQDEGIATPPAP</sequence>
<reference evidence="7 8" key="1">
    <citation type="submission" date="2016-11" db="EMBL/GenBank/DDBJ databases">
        <authorList>
            <person name="Jaros S."/>
            <person name="Januszkiewicz K."/>
            <person name="Wedrychowicz H."/>
        </authorList>
    </citation>
    <scope>NUCLEOTIDE SEQUENCE [LARGE SCALE GENOMIC DNA]</scope>
    <source>
        <strain evidence="7 8">DSM 4740</strain>
    </source>
</reference>
<comment type="similarity">
    <text evidence="1">Belongs to the LysR transcriptional regulatory family.</text>
</comment>
<dbReference type="AlphaFoldDB" id="A0A1M7CBN8"/>
<evidence type="ECO:0000313" key="7">
    <source>
        <dbReference type="EMBL" id="SHL64631.1"/>
    </source>
</evidence>
<dbReference type="GO" id="GO:0006351">
    <property type="term" value="P:DNA-templated transcription"/>
    <property type="evidence" value="ECO:0007669"/>
    <property type="project" value="TreeGrafter"/>
</dbReference>
<evidence type="ECO:0000313" key="6">
    <source>
        <dbReference type="EMBL" id="GEN25124.1"/>
    </source>
</evidence>
<dbReference type="InterPro" id="IPR036390">
    <property type="entry name" value="WH_DNA-bd_sf"/>
</dbReference>
<proteinExistence type="inferred from homology"/>
<evidence type="ECO:0000256" key="3">
    <source>
        <dbReference type="ARBA" id="ARBA00023125"/>
    </source>
</evidence>
<dbReference type="InterPro" id="IPR058163">
    <property type="entry name" value="LysR-type_TF_proteobact-type"/>
</dbReference>
<dbReference type="STRING" id="44933.SAMN05660971_01037"/>
<evidence type="ECO:0000259" key="5">
    <source>
        <dbReference type="PROSITE" id="PS50931"/>
    </source>
</evidence>
<dbReference type="InterPro" id="IPR000847">
    <property type="entry name" value="LysR_HTH_N"/>
</dbReference>
<dbReference type="EMBL" id="BJXU01000127">
    <property type="protein sequence ID" value="GEN25124.1"/>
    <property type="molecule type" value="Genomic_DNA"/>
</dbReference>
<feature type="domain" description="HTH lysR-type" evidence="5">
    <location>
        <begin position="4"/>
        <end position="61"/>
    </location>
</feature>
<accession>A0A1M7CBN8</accession>
<dbReference type="Gene3D" id="1.10.10.10">
    <property type="entry name" value="Winged helix-like DNA-binding domain superfamily/Winged helix DNA-binding domain"/>
    <property type="match status" value="1"/>
</dbReference>
<dbReference type="InterPro" id="IPR005119">
    <property type="entry name" value="LysR_subst-bd"/>
</dbReference>